<feature type="transmembrane region" description="Helical" evidence="1">
    <location>
        <begin position="243"/>
        <end position="262"/>
    </location>
</feature>
<feature type="transmembrane region" description="Helical" evidence="1">
    <location>
        <begin position="145"/>
        <end position="169"/>
    </location>
</feature>
<keyword evidence="4" id="KW-1185">Reference proteome</keyword>
<dbReference type="SUPFAM" id="SSF103481">
    <property type="entry name" value="Multidrug resistance efflux transporter EmrE"/>
    <property type="match status" value="1"/>
</dbReference>
<feature type="transmembrane region" description="Helical" evidence="1">
    <location>
        <begin position="274"/>
        <end position="291"/>
    </location>
</feature>
<dbReference type="Pfam" id="PF00892">
    <property type="entry name" value="EamA"/>
    <property type="match status" value="1"/>
</dbReference>
<dbReference type="GO" id="GO:0016020">
    <property type="term" value="C:membrane"/>
    <property type="evidence" value="ECO:0007669"/>
    <property type="project" value="InterPro"/>
</dbReference>
<organism evidence="3 4">
    <name type="scientific">Immundisolibacter cernigliae</name>
    <dbReference type="NCBI Taxonomy" id="1810504"/>
    <lineage>
        <taxon>Bacteria</taxon>
        <taxon>Pseudomonadati</taxon>
        <taxon>Pseudomonadota</taxon>
        <taxon>Gammaproteobacteria</taxon>
        <taxon>Immundisolibacterales</taxon>
        <taxon>Immundisolibacteraceae</taxon>
        <taxon>Immundisolibacter</taxon>
    </lineage>
</organism>
<evidence type="ECO:0000313" key="4">
    <source>
        <dbReference type="Proteomes" id="UP000092952"/>
    </source>
</evidence>
<protein>
    <recommendedName>
        <fullName evidence="2">EamA domain-containing protein</fullName>
    </recommendedName>
</protein>
<dbReference type="KEGG" id="gbi:PG2T_12680"/>
<dbReference type="EMBL" id="CP014671">
    <property type="protein sequence ID" value="ANX04943.1"/>
    <property type="molecule type" value="Genomic_DNA"/>
</dbReference>
<accession>A0A1B1YWE2</accession>
<sequence length="292" mass="30610">MPSYVLLTLAAAWLHAISFTLAKRLWVYSRDPFQISILSQVACGLLAALALPWAGYDAVLQMPGTLAAIGVCVVAGQVFFILALRHGDASFVVPMLGLKLFAVAGISAVLLGETYEPLVYVGAAGAFASLFLLSDGKLKGSLRSALFVTAAALLYGVTDVLLVGAIRAGVSPLEIGVYSLLVPAFLTLPVTLTLLPGRWRVSLPFGRALGSYAAIQIAGMVFLMMAFGLAGKATIVNIVQTSRGLWVLAVVYGMGRLGMAGVERLTGAQYRKRAVGALLLMASLSLAVLAHQ</sequence>
<keyword evidence="1" id="KW-1133">Transmembrane helix</keyword>
<name>A0A1B1YWE2_9GAMM</name>
<dbReference type="RefSeq" id="WP_068806155.1">
    <property type="nucleotide sequence ID" value="NZ_CP014671.1"/>
</dbReference>
<feature type="transmembrane region" description="Helical" evidence="1">
    <location>
        <begin position="66"/>
        <end position="84"/>
    </location>
</feature>
<keyword evidence="1" id="KW-0472">Membrane</keyword>
<evidence type="ECO:0000259" key="2">
    <source>
        <dbReference type="Pfam" id="PF00892"/>
    </source>
</evidence>
<feature type="domain" description="EamA" evidence="2">
    <location>
        <begin position="4"/>
        <end position="134"/>
    </location>
</feature>
<dbReference type="InterPro" id="IPR000620">
    <property type="entry name" value="EamA_dom"/>
</dbReference>
<dbReference type="InParanoid" id="A0A1B1YWE2"/>
<dbReference type="Proteomes" id="UP000092952">
    <property type="component" value="Chromosome"/>
</dbReference>
<keyword evidence="1" id="KW-0812">Transmembrane</keyword>
<dbReference type="AlphaFoldDB" id="A0A1B1YWE2"/>
<feature type="transmembrane region" description="Helical" evidence="1">
    <location>
        <begin position="33"/>
        <end position="54"/>
    </location>
</feature>
<dbReference type="STRING" id="1810504.PG2T_12680"/>
<proteinExistence type="predicted"/>
<feature type="transmembrane region" description="Helical" evidence="1">
    <location>
        <begin position="6"/>
        <end position="26"/>
    </location>
</feature>
<evidence type="ECO:0000313" key="3">
    <source>
        <dbReference type="EMBL" id="ANX04943.1"/>
    </source>
</evidence>
<gene>
    <name evidence="3" type="ORF">PG2T_12680</name>
</gene>
<feature type="transmembrane region" description="Helical" evidence="1">
    <location>
        <begin position="91"/>
        <end position="111"/>
    </location>
</feature>
<feature type="transmembrane region" description="Helical" evidence="1">
    <location>
        <begin position="209"/>
        <end position="231"/>
    </location>
</feature>
<dbReference type="OrthoDB" id="7818056at2"/>
<dbReference type="InterPro" id="IPR037185">
    <property type="entry name" value="EmrE-like"/>
</dbReference>
<reference evidence="4" key="1">
    <citation type="submission" date="2016-03" db="EMBL/GenBank/DDBJ databases">
        <title>Complete genome sequence of Solimmundus cernigliae, representing a novel lineage of polycyclic aromatic hydrocarbon degraders within the Gammaproteobacteria.</title>
        <authorList>
            <person name="Singleton D.R."/>
            <person name="Dickey A.N."/>
            <person name="Scholl E.H."/>
            <person name="Wright F.A."/>
            <person name="Aitken M.D."/>
        </authorList>
    </citation>
    <scope>NUCLEOTIDE SEQUENCE [LARGE SCALE GENOMIC DNA]</scope>
    <source>
        <strain evidence="4">TR3.2</strain>
    </source>
</reference>
<evidence type="ECO:0000256" key="1">
    <source>
        <dbReference type="SAM" id="Phobius"/>
    </source>
</evidence>
<feature type="transmembrane region" description="Helical" evidence="1">
    <location>
        <begin position="175"/>
        <end position="197"/>
    </location>
</feature>
<feature type="transmembrane region" description="Helical" evidence="1">
    <location>
        <begin position="117"/>
        <end position="133"/>
    </location>
</feature>